<gene>
    <name evidence="5" type="ORF">G6693_07870</name>
</gene>
<evidence type="ECO:0000259" key="3">
    <source>
        <dbReference type="Pfam" id="PF00294"/>
    </source>
</evidence>
<dbReference type="InterPro" id="IPR004821">
    <property type="entry name" value="Cyt_trans-like"/>
</dbReference>
<dbReference type="GO" id="GO:0033785">
    <property type="term" value="F:heptose 7-phosphate kinase activity"/>
    <property type="evidence" value="ECO:0007669"/>
    <property type="project" value="TreeGrafter"/>
</dbReference>
<evidence type="ECO:0000313" key="6">
    <source>
        <dbReference type="Proteomes" id="UP000762271"/>
    </source>
</evidence>
<dbReference type="Pfam" id="PF01467">
    <property type="entry name" value="CTP_transf_like"/>
    <property type="match status" value="1"/>
</dbReference>
<evidence type="ECO:0000259" key="4">
    <source>
        <dbReference type="Pfam" id="PF01467"/>
    </source>
</evidence>
<comment type="caution">
    <text evidence="5">The sequence shown here is derived from an EMBL/GenBank/DDBJ whole genome shotgun (WGS) entry which is preliminary data.</text>
</comment>
<dbReference type="EMBL" id="JAANGI010000001">
    <property type="protein sequence ID" value="MBT8591839.1"/>
    <property type="molecule type" value="Genomic_DNA"/>
</dbReference>
<name>A0AAE3CIB9_9BURK</name>
<keyword evidence="1" id="KW-0511">Multifunctional enzyme</keyword>
<feature type="domain" description="Carbohydrate kinase PfkB" evidence="3">
    <location>
        <begin position="379"/>
        <end position="456"/>
    </location>
</feature>
<dbReference type="SUPFAM" id="SSF53613">
    <property type="entry name" value="Ribokinase-like"/>
    <property type="match status" value="1"/>
</dbReference>
<dbReference type="Pfam" id="PF00294">
    <property type="entry name" value="PfkB"/>
    <property type="match status" value="1"/>
</dbReference>
<dbReference type="Gene3D" id="3.40.1190.20">
    <property type="match status" value="1"/>
</dbReference>
<protein>
    <submittedName>
        <fullName evidence="5">Adenylyltransferase/cytidyltransferase family protein</fullName>
    </submittedName>
</protein>
<keyword evidence="2" id="KW-0119">Carbohydrate metabolism</keyword>
<feature type="domain" description="Cytidyltransferase-like" evidence="4">
    <location>
        <begin position="28"/>
        <end position="153"/>
    </location>
</feature>
<dbReference type="Gene3D" id="3.40.50.620">
    <property type="entry name" value="HUPs"/>
    <property type="match status" value="1"/>
</dbReference>
<dbReference type="InterPro" id="IPR014729">
    <property type="entry name" value="Rossmann-like_a/b/a_fold"/>
</dbReference>
<evidence type="ECO:0000256" key="1">
    <source>
        <dbReference type="ARBA" id="ARBA00023268"/>
    </source>
</evidence>
<dbReference type="PANTHER" id="PTHR46969:SF1">
    <property type="entry name" value="BIFUNCTIONAL PROTEIN HLDE"/>
    <property type="match status" value="1"/>
</dbReference>
<organism evidence="5 6">
    <name type="scientific">Polynucleobacter paneuropaeus</name>
    <dbReference type="NCBI Taxonomy" id="2527775"/>
    <lineage>
        <taxon>Bacteria</taxon>
        <taxon>Pseudomonadati</taxon>
        <taxon>Pseudomonadota</taxon>
        <taxon>Betaproteobacteria</taxon>
        <taxon>Burkholderiales</taxon>
        <taxon>Burkholderiaceae</taxon>
        <taxon>Polynucleobacter</taxon>
    </lineage>
</organism>
<dbReference type="Proteomes" id="UP000762271">
    <property type="component" value="Unassembled WGS sequence"/>
</dbReference>
<dbReference type="NCBIfam" id="TIGR00125">
    <property type="entry name" value="cyt_tran_rel"/>
    <property type="match status" value="1"/>
</dbReference>
<dbReference type="GO" id="GO:0033786">
    <property type="term" value="F:heptose-1-phosphate adenylyltransferase activity"/>
    <property type="evidence" value="ECO:0007669"/>
    <property type="project" value="TreeGrafter"/>
</dbReference>
<evidence type="ECO:0000313" key="5">
    <source>
        <dbReference type="EMBL" id="MBT8591839.1"/>
    </source>
</evidence>
<keyword evidence="5" id="KW-0548">Nucleotidyltransferase</keyword>
<dbReference type="GO" id="GO:0005829">
    <property type="term" value="C:cytosol"/>
    <property type="evidence" value="ECO:0007669"/>
    <property type="project" value="TreeGrafter"/>
</dbReference>
<proteinExistence type="predicted"/>
<dbReference type="AlphaFoldDB" id="A0AAE3CIB9"/>
<reference evidence="5" key="1">
    <citation type="journal article" date="2021" name="Genome Biol. Evol.">
        <title>Continental-Scale Gene Flow Prevents Allopatric Divergence of Pelagic Freshwater Bacteria.</title>
        <authorList>
            <person name="Hoetzinger M."/>
            <person name="Pitt A."/>
            <person name="Huemer A."/>
            <person name="Hahn M.W."/>
        </authorList>
    </citation>
    <scope>NUCLEOTIDE SEQUENCE</scope>
    <source>
        <strain evidence="5">AP-YLGG-20-G6</strain>
    </source>
</reference>
<dbReference type="PANTHER" id="PTHR46969">
    <property type="entry name" value="BIFUNCTIONAL PROTEIN HLDE"/>
    <property type="match status" value="1"/>
</dbReference>
<dbReference type="InterPro" id="IPR029056">
    <property type="entry name" value="Ribokinase-like"/>
</dbReference>
<sequence length="506" mass="56271">MSNPKIIPFSDLKNLRLKVGDKSIVHCHGVYDLLHHGHLLHLKSAKKHGDFLVVTITPDRFVNKGPGRPRFSEIQRAEMIAALDVVDWVAINPFPKAMEAIKDLGPNCYVKGPDYKNKSSDITGGIDEEEAAVNSVGGILVFTDDEVESSTELINEFFHQRTPKQEQVIQNIRNNIGLAKVLSIIESLEDMTVLVVGEPIIDTYVFCNPENLSSKSPSISANFIKEENYAGGSWAVARHLDALGCKVKLLCPIGDEPHAAECMKEFKQTSSVEVIEVDSSGLPTPRKTRFIAPAMRQRMFELTNLDAAQWAGAKLPQFNKHLNAIGNNSEAVLALDFGHGLWEGERIQGLVDLKSFLALNVQTNSGNYGYNFFHKHDHFDYLVLDEREMRLGMHDRFMPVAELAYMVSNKIKRSFVVTLGMEGSLYFPSSNVEPTLVPTYFQDPIDTTGAGDAFFAITALLRQRKAPAELIPFIGNIYAGLKTRIIGNKYAVSKIDLIRSINALLK</sequence>
<accession>A0AAE3CIB9</accession>
<evidence type="ECO:0000256" key="2">
    <source>
        <dbReference type="ARBA" id="ARBA00023277"/>
    </source>
</evidence>
<keyword evidence="5" id="KW-0808">Transferase</keyword>
<dbReference type="InterPro" id="IPR011611">
    <property type="entry name" value="PfkB_dom"/>
</dbReference>
<dbReference type="SUPFAM" id="SSF52374">
    <property type="entry name" value="Nucleotidylyl transferase"/>
    <property type="match status" value="1"/>
</dbReference>